<organism evidence="2 3">
    <name type="scientific">Diploscapter pachys</name>
    <dbReference type="NCBI Taxonomy" id="2018661"/>
    <lineage>
        <taxon>Eukaryota</taxon>
        <taxon>Metazoa</taxon>
        <taxon>Ecdysozoa</taxon>
        <taxon>Nematoda</taxon>
        <taxon>Chromadorea</taxon>
        <taxon>Rhabditida</taxon>
        <taxon>Rhabditina</taxon>
        <taxon>Rhabditomorpha</taxon>
        <taxon>Rhabditoidea</taxon>
        <taxon>Rhabditidae</taxon>
        <taxon>Diploscapter</taxon>
    </lineage>
</organism>
<evidence type="ECO:0000313" key="3">
    <source>
        <dbReference type="Proteomes" id="UP000218231"/>
    </source>
</evidence>
<feature type="region of interest" description="Disordered" evidence="1">
    <location>
        <begin position="1"/>
        <end position="61"/>
    </location>
</feature>
<accession>A0A2A2KPC4</accession>
<protein>
    <submittedName>
        <fullName evidence="2">Uncharacterized protein</fullName>
    </submittedName>
</protein>
<name>A0A2A2KPC4_9BILA</name>
<evidence type="ECO:0000313" key="2">
    <source>
        <dbReference type="EMBL" id="PAV75831.1"/>
    </source>
</evidence>
<dbReference type="EMBL" id="LIAE01008031">
    <property type="protein sequence ID" value="PAV75831.1"/>
    <property type="molecule type" value="Genomic_DNA"/>
</dbReference>
<evidence type="ECO:0000256" key="1">
    <source>
        <dbReference type="SAM" id="MobiDB-lite"/>
    </source>
</evidence>
<feature type="compositionally biased region" description="Low complexity" evidence="1">
    <location>
        <begin position="14"/>
        <end position="25"/>
    </location>
</feature>
<gene>
    <name evidence="2" type="ORF">WR25_22763</name>
</gene>
<reference evidence="2 3" key="1">
    <citation type="journal article" date="2017" name="Curr. Biol.">
        <title>Genome architecture and evolution of a unichromosomal asexual nematode.</title>
        <authorList>
            <person name="Fradin H."/>
            <person name="Zegar C."/>
            <person name="Gutwein M."/>
            <person name="Lucas J."/>
            <person name="Kovtun M."/>
            <person name="Corcoran D."/>
            <person name="Baugh L.R."/>
            <person name="Kiontke K."/>
            <person name="Gunsalus K."/>
            <person name="Fitch D.H."/>
            <person name="Piano F."/>
        </authorList>
    </citation>
    <scope>NUCLEOTIDE SEQUENCE [LARGE SCALE GENOMIC DNA]</scope>
    <source>
        <strain evidence="2">PF1309</strain>
    </source>
</reference>
<keyword evidence="3" id="KW-1185">Reference proteome</keyword>
<dbReference type="Proteomes" id="UP000218231">
    <property type="component" value="Unassembled WGS sequence"/>
</dbReference>
<dbReference type="AlphaFoldDB" id="A0A2A2KPC4"/>
<proteinExistence type="predicted"/>
<comment type="caution">
    <text evidence="2">The sequence shown here is derived from an EMBL/GenBank/DDBJ whole genome shotgun (WGS) entry which is preliminary data.</text>
</comment>
<feature type="compositionally biased region" description="Polar residues" evidence="1">
    <location>
        <begin position="26"/>
        <end position="37"/>
    </location>
</feature>
<sequence>MNSSGDSPKDESHSSTNSDNNNSQNGQQTGKQPLHSRQNGRKDEEEDSNGNNSSPAGGDEWKVGFEALNVAMSRQTMLPVTTSANQLRPQLPL</sequence>